<dbReference type="EMBL" id="JBGQPK010000004">
    <property type="protein sequence ID" value="MFL2028430.1"/>
    <property type="molecule type" value="Genomic_DNA"/>
</dbReference>
<evidence type="ECO:0000259" key="1">
    <source>
        <dbReference type="Pfam" id="PF15919"/>
    </source>
</evidence>
<keyword evidence="3" id="KW-1185">Reference proteome</keyword>
<dbReference type="RefSeq" id="WP_407136873.1">
    <property type="nucleotide sequence ID" value="NZ_JBGQPK010000004.1"/>
</dbReference>
<protein>
    <submittedName>
        <fullName evidence="2">Type II toxin-antitoxin system HicB family antitoxin</fullName>
    </submittedName>
</protein>
<dbReference type="InterPro" id="IPR031807">
    <property type="entry name" value="HicB-like"/>
</dbReference>
<evidence type="ECO:0000313" key="3">
    <source>
        <dbReference type="Proteomes" id="UP001625389"/>
    </source>
</evidence>
<dbReference type="Pfam" id="PF15919">
    <property type="entry name" value="HicB_lk_antitox"/>
    <property type="match status" value="1"/>
</dbReference>
<proteinExistence type="predicted"/>
<dbReference type="Proteomes" id="UP001625389">
    <property type="component" value="Unassembled WGS sequence"/>
</dbReference>
<name>A0ABW8UC87_9LACO</name>
<reference evidence="2 3" key="1">
    <citation type="submission" date="2024-08" db="EMBL/GenBank/DDBJ databases">
        <authorList>
            <person name="Arias E."/>
        </authorList>
    </citation>
    <scope>NUCLEOTIDE SEQUENCE [LARGE SCALE GENOMIC DNA]</scope>
    <source>
        <strain evidence="2 3">FAM 25317</strain>
    </source>
</reference>
<accession>A0ABW8UC87</accession>
<dbReference type="SUPFAM" id="SSF143100">
    <property type="entry name" value="TTHA1013/TTHA0281-like"/>
    <property type="match status" value="1"/>
</dbReference>
<gene>
    <name evidence="2" type="ORF">ACEN34_02240</name>
</gene>
<dbReference type="Gene3D" id="3.30.160.250">
    <property type="match status" value="1"/>
</dbReference>
<dbReference type="InterPro" id="IPR035069">
    <property type="entry name" value="TTHA1013/TTHA0281-like"/>
</dbReference>
<organism evidence="2 3">
    <name type="scientific">Loigolactobacillus zhaoyuanensis</name>
    <dbReference type="NCBI Taxonomy" id="2486017"/>
    <lineage>
        <taxon>Bacteria</taxon>
        <taxon>Bacillati</taxon>
        <taxon>Bacillota</taxon>
        <taxon>Bacilli</taxon>
        <taxon>Lactobacillales</taxon>
        <taxon>Lactobacillaceae</taxon>
        <taxon>Loigolactobacillus</taxon>
    </lineage>
</organism>
<comment type="caution">
    <text evidence="2">The sequence shown here is derived from an EMBL/GenBank/DDBJ whole genome shotgun (WGS) entry which is preliminary data.</text>
</comment>
<sequence length="134" mass="14995">MKLLLYPTIFSEYNDEDGHYFVVTTPDIPGMVTQGDDLSDAAQQAVDAIATMLDGEQSYPSASDPTQWQLTTEQRVVYITVDMAAWYQEKAAYLKAKTVRVNITVPEYLRDAAKTQEVNISKLATEALVQRLQA</sequence>
<feature type="domain" description="HicB-like antitoxin of toxin-antitoxin system" evidence="1">
    <location>
        <begin position="15"/>
        <end position="110"/>
    </location>
</feature>
<evidence type="ECO:0000313" key="2">
    <source>
        <dbReference type="EMBL" id="MFL2028430.1"/>
    </source>
</evidence>